<protein>
    <recommendedName>
        <fullName evidence="9">Zn(2)-C6 fungal-type domain-containing protein</fullName>
    </recommendedName>
</protein>
<keyword evidence="6" id="KW-0539">Nucleus</keyword>
<keyword evidence="3" id="KW-0805">Transcription regulation</keyword>
<gene>
    <name evidence="10" type="ORF">BO72DRAFT_473971</name>
</gene>
<dbReference type="PROSITE" id="PS00463">
    <property type="entry name" value="ZN2_CY6_FUNGAL_1"/>
    <property type="match status" value="1"/>
</dbReference>
<evidence type="ECO:0000259" key="9">
    <source>
        <dbReference type="PROSITE" id="PS50048"/>
    </source>
</evidence>
<keyword evidence="11" id="KW-1185">Reference proteome</keyword>
<dbReference type="VEuPathDB" id="FungiDB:BO72DRAFT_473971"/>
<dbReference type="RefSeq" id="XP_040806244.1">
    <property type="nucleotide sequence ID" value="XM_040947229.1"/>
</dbReference>
<feature type="region of interest" description="Disordered" evidence="8">
    <location>
        <begin position="713"/>
        <end position="769"/>
    </location>
</feature>
<keyword evidence="2" id="KW-0479">Metal-binding</keyword>
<dbReference type="CDD" id="cd12148">
    <property type="entry name" value="fungal_TF_MHR"/>
    <property type="match status" value="1"/>
</dbReference>
<evidence type="ECO:0000313" key="10">
    <source>
        <dbReference type="EMBL" id="RAK82234.1"/>
    </source>
</evidence>
<sequence length="769" mass="83587">MVKKAELRRSCTFCRARKIACSGERICTACRDRSIECIYGLEGAKGRPRLVKTSPGIPPAATAASPAPTTAAAAAAAAVTTTTTSLAAELDIMFRENFTLSALPPLRQGVLSYSGFLALVMQELIETVAVKFSNLGCHPFLGPGESFYHASMLQDTTKAMFDSPPASSSDLGIWDDYNPHLTSQYLEVWFSNHPLSILISKSLLLRDLRSQTANRILLAILLADAHHFAEESSKGDRLVQWAIAQLPSVPAGKGDLTTAQSLLLLGWYHACRGHSRRALCYVGYAGRIITTLKCQLSESSSAGQTHINGVDHGAVEAELIHNICWMDMPLVDLMPARLMQVLPAISEAESMLLQLDRATENLSTLKSQFSSLQSVWLLAHVTSLSARLPPVPQPWQESILHRLDRLLHQGRSLAQVCAGVRDALLDIVAMVQHESGDSWGGPILRVFYQAMGNDTAQVLVLSDSLSERLTTSMHALKQLFPAIQALSQHHFGHAASTDSASLHFYMLGLDAVSRALMYILTLWDRATTVEQQLWRARLLRLLEGGLMMQELFDHETLLKGCRWRAVNRQLKAACSRLEGVISSFRDQSCHSFSGALDLNLPSQQTLAADNPITAPVSSCSSLVPVAHDADFEWLDLQDVTSPPTTASDLRDFGLASLANPVPVLSLNPFDSLPGVTGPSCLVQPGRTALPFSLSWDDAIMNSVLQPVSVMPPPSSVSLGGLGSRGQESQRKRSSNDLSGVEEGGALGMSRVEEPKTKRLRELRSHSASH</sequence>
<evidence type="ECO:0000256" key="7">
    <source>
        <dbReference type="SAM" id="Coils"/>
    </source>
</evidence>
<dbReference type="EMBL" id="KZ824622">
    <property type="protein sequence ID" value="RAK82234.1"/>
    <property type="molecule type" value="Genomic_DNA"/>
</dbReference>
<dbReference type="InterPro" id="IPR001138">
    <property type="entry name" value="Zn2Cys6_DnaBD"/>
</dbReference>
<dbReference type="PANTHER" id="PTHR47338:SF5">
    <property type="entry name" value="ZN(II)2CYS6 TRANSCRIPTION FACTOR (EUROFUNG)"/>
    <property type="match status" value="1"/>
</dbReference>
<dbReference type="GO" id="GO:0003677">
    <property type="term" value="F:DNA binding"/>
    <property type="evidence" value="ECO:0007669"/>
    <property type="project" value="UniProtKB-KW"/>
</dbReference>
<dbReference type="InterPro" id="IPR050815">
    <property type="entry name" value="TF_fung"/>
</dbReference>
<feature type="coiled-coil region" evidence="7">
    <location>
        <begin position="348"/>
        <end position="375"/>
    </location>
</feature>
<comment type="subcellular location">
    <subcellularLocation>
        <location evidence="1">Nucleus</location>
    </subcellularLocation>
</comment>
<evidence type="ECO:0000256" key="1">
    <source>
        <dbReference type="ARBA" id="ARBA00004123"/>
    </source>
</evidence>
<evidence type="ECO:0000256" key="6">
    <source>
        <dbReference type="ARBA" id="ARBA00023242"/>
    </source>
</evidence>
<accession>A0A8G1W6F5</accession>
<keyword evidence="5" id="KW-0804">Transcription</keyword>
<name>A0A8G1W6F5_9EURO</name>
<keyword evidence="4" id="KW-0238">DNA-binding</keyword>
<reference evidence="10 11" key="1">
    <citation type="submission" date="2018-02" db="EMBL/GenBank/DDBJ databases">
        <title>The genomes of Aspergillus section Nigri reveals drivers in fungal speciation.</title>
        <authorList>
            <consortium name="DOE Joint Genome Institute"/>
            <person name="Vesth T.C."/>
            <person name="Nybo J."/>
            <person name="Theobald S."/>
            <person name="Brandl J."/>
            <person name="Frisvad J.C."/>
            <person name="Nielsen K.F."/>
            <person name="Lyhne E.K."/>
            <person name="Kogle M.E."/>
            <person name="Kuo A."/>
            <person name="Riley R."/>
            <person name="Clum A."/>
            <person name="Nolan M."/>
            <person name="Lipzen A."/>
            <person name="Salamov A."/>
            <person name="Henrissat B."/>
            <person name="Wiebenga A."/>
            <person name="De vries R.P."/>
            <person name="Grigoriev I.V."/>
            <person name="Mortensen U.H."/>
            <person name="Andersen M.R."/>
            <person name="Baker S.E."/>
        </authorList>
    </citation>
    <scope>NUCLEOTIDE SEQUENCE [LARGE SCALE GENOMIC DNA]</scope>
    <source>
        <strain evidence="10 11">CBS 313.89</strain>
    </source>
</reference>
<dbReference type="SUPFAM" id="SSF57701">
    <property type="entry name" value="Zn2/Cys6 DNA-binding domain"/>
    <property type="match status" value="1"/>
</dbReference>
<feature type="domain" description="Zn(2)-C6 fungal-type" evidence="9">
    <location>
        <begin position="10"/>
        <end position="39"/>
    </location>
</feature>
<evidence type="ECO:0000313" key="11">
    <source>
        <dbReference type="Proteomes" id="UP000249789"/>
    </source>
</evidence>
<dbReference type="Proteomes" id="UP000249789">
    <property type="component" value="Unassembled WGS sequence"/>
</dbReference>
<organism evidence="10 11">
    <name type="scientific">Aspergillus fijiensis CBS 313.89</name>
    <dbReference type="NCBI Taxonomy" id="1448319"/>
    <lineage>
        <taxon>Eukaryota</taxon>
        <taxon>Fungi</taxon>
        <taxon>Dikarya</taxon>
        <taxon>Ascomycota</taxon>
        <taxon>Pezizomycotina</taxon>
        <taxon>Eurotiomycetes</taxon>
        <taxon>Eurotiomycetidae</taxon>
        <taxon>Eurotiales</taxon>
        <taxon>Aspergillaceae</taxon>
        <taxon>Aspergillus</taxon>
    </lineage>
</organism>
<dbReference type="SMART" id="SM00066">
    <property type="entry name" value="GAL4"/>
    <property type="match status" value="1"/>
</dbReference>
<evidence type="ECO:0000256" key="4">
    <source>
        <dbReference type="ARBA" id="ARBA00023125"/>
    </source>
</evidence>
<keyword evidence="7" id="KW-0175">Coiled coil</keyword>
<dbReference type="InterPro" id="IPR036864">
    <property type="entry name" value="Zn2-C6_fun-type_DNA-bd_sf"/>
</dbReference>
<evidence type="ECO:0000256" key="3">
    <source>
        <dbReference type="ARBA" id="ARBA00023015"/>
    </source>
</evidence>
<evidence type="ECO:0000256" key="2">
    <source>
        <dbReference type="ARBA" id="ARBA00022723"/>
    </source>
</evidence>
<feature type="compositionally biased region" description="Basic and acidic residues" evidence="8">
    <location>
        <begin position="750"/>
        <end position="769"/>
    </location>
</feature>
<dbReference type="Gene3D" id="4.10.240.10">
    <property type="entry name" value="Zn(2)-C6 fungal-type DNA-binding domain"/>
    <property type="match status" value="1"/>
</dbReference>
<dbReference type="AlphaFoldDB" id="A0A8G1W6F5"/>
<dbReference type="PANTHER" id="PTHR47338">
    <property type="entry name" value="ZN(II)2CYS6 TRANSCRIPTION FACTOR (EUROFUNG)-RELATED"/>
    <property type="match status" value="1"/>
</dbReference>
<dbReference type="GO" id="GO:0005634">
    <property type="term" value="C:nucleus"/>
    <property type="evidence" value="ECO:0007669"/>
    <property type="project" value="UniProtKB-SubCell"/>
</dbReference>
<evidence type="ECO:0000256" key="8">
    <source>
        <dbReference type="SAM" id="MobiDB-lite"/>
    </source>
</evidence>
<dbReference type="OrthoDB" id="5069333at2759"/>
<evidence type="ECO:0000256" key="5">
    <source>
        <dbReference type="ARBA" id="ARBA00023163"/>
    </source>
</evidence>
<dbReference type="CDD" id="cd00067">
    <property type="entry name" value="GAL4"/>
    <property type="match status" value="1"/>
</dbReference>
<dbReference type="GeneID" id="63864562"/>
<dbReference type="PROSITE" id="PS50048">
    <property type="entry name" value="ZN2_CY6_FUNGAL_2"/>
    <property type="match status" value="1"/>
</dbReference>
<dbReference type="GO" id="GO:0000981">
    <property type="term" value="F:DNA-binding transcription factor activity, RNA polymerase II-specific"/>
    <property type="evidence" value="ECO:0007669"/>
    <property type="project" value="InterPro"/>
</dbReference>
<dbReference type="GO" id="GO:0008270">
    <property type="term" value="F:zinc ion binding"/>
    <property type="evidence" value="ECO:0007669"/>
    <property type="project" value="InterPro"/>
</dbReference>
<proteinExistence type="predicted"/>